<evidence type="ECO:0000313" key="1">
    <source>
        <dbReference type="EMBL" id="MFC4856939.1"/>
    </source>
</evidence>
<keyword evidence="2" id="KW-1185">Reference proteome</keyword>
<name>A0ABV9S816_9PSEU</name>
<dbReference type="EMBL" id="JBHSIS010000016">
    <property type="protein sequence ID" value="MFC4856939.1"/>
    <property type="molecule type" value="Genomic_DNA"/>
</dbReference>
<evidence type="ECO:0000313" key="2">
    <source>
        <dbReference type="Proteomes" id="UP001595859"/>
    </source>
</evidence>
<reference evidence="2" key="1">
    <citation type="journal article" date="2019" name="Int. J. Syst. Evol. Microbiol.">
        <title>The Global Catalogue of Microorganisms (GCM) 10K type strain sequencing project: providing services to taxonomists for standard genome sequencing and annotation.</title>
        <authorList>
            <consortium name="The Broad Institute Genomics Platform"/>
            <consortium name="The Broad Institute Genome Sequencing Center for Infectious Disease"/>
            <person name="Wu L."/>
            <person name="Ma J."/>
        </authorList>
    </citation>
    <scope>NUCLEOTIDE SEQUENCE [LARGE SCALE GENOMIC DNA]</scope>
    <source>
        <strain evidence="2">ZS-22-S1</strain>
    </source>
</reference>
<dbReference type="RefSeq" id="WP_378058931.1">
    <property type="nucleotide sequence ID" value="NZ_JBHSIS010000016.1"/>
</dbReference>
<protein>
    <submittedName>
        <fullName evidence="1">Uncharacterized protein</fullName>
    </submittedName>
</protein>
<organism evidence="1 2">
    <name type="scientific">Actinophytocola glycyrrhizae</name>
    <dbReference type="NCBI Taxonomy" id="2044873"/>
    <lineage>
        <taxon>Bacteria</taxon>
        <taxon>Bacillati</taxon>
        <taxon>Actinomycetota</taxon>
        <taxon>Actinomycetes</taxon>
        <taxon>Pseudonocardiales</taxon>
        <taxon>Pseudonocardiaceae</taxon>
    </lineage>
</organism>
<accession>A0ABV9S816</accession>
<comment type="caution">
    <text evidence="1">The sequence shown here is derived from an EMBL/GenBank/DDBJ whole genome shotgun (WGS) entry which is preliminary data.</text>
</comment>
<proteinExistence type="predicted"/>
<gene>
    <name evidence="1" type="ORF">ACFPCV_25875</name>
</gene>
<dbReference type="Proteomes" id="UP001595859">
    <property type="component" value="Unassembled WGS sequence"/>
</dbReference>
<sequence length="223" mass="24107">MSTPASAFAAATAVPIDAASERRAWFQALCDTYEADRETSWDGFVQNLAGAVEQAGVRQDVVTEFVRVMAELPAPLEVVAEMHQAGVDTLDAAYESAYEDVAQAGAGFEEGAADTDPKVWHATLHELGARWDRDEASWLTFREWFSYETGQRGLGAEGQAFVEYAEAGDKVQVFDEYGVPGYALATRETAADAPAVAEFPVVTEGDSGDWVAYADELLTRAGY</sequence>